<dbReference type="OrthoDB" id="2382881at2759"/>
<keyword evidence="3" id="KW-1185">Reference proteome</keyword>
<dbReference type="HOGENOM" id="CLU_007284_0_0_1"/>
<reference evidence="2 3" key="1">
    <citation type="submission" date="2014-04" db="EMBL/GenBank/DDBJ databases">
        <authorList>
            <consortium name="DOE Joint Genome Institute"/>
            <person name="Kuo A."/>
            <person name="Kohler A."/>
            <person name="Nagy L.G."/>
            <person name="Floudas D."/>
            <person name="Copeland A."/>
            <person name="Barry K.W."/>
            <person name="Cichocki N."/>
            <person name="Veneault-Fourrey C."/>
            <person name="LaButti K."/>
            <person name="Lindquist E.A."/>
            <person name="Lipzen A."/>
            <person name="Lundell T."/>
            <person name="Morin E."/>
            <person name="Murat C."/>
            <person name="Sun H."/>
            <person name="Tunlid A."/>
            <person name="Henrissat B."/>
            <person name="Grigoriev I.V."/>
            <person name="Hibbett D.S."/>
            <person name="Martin F."/>
            <person name="Nordberg H.P."/>
            <person name="Cantor M.N."/>
            <person name="Hua S.X."/>
        </authorList>
    </citation>
    <scope>NUCLEOTIDE SEQUENCE [LARGE SCALE GENOMIC DNA]</scope>
    <source>
        <strain evidence="2 3">LaAM-08-1</strain>
    </source>
</reference>
<dbReference type="PANTHER" id="PTHR28221:SF2">
    <property type="entry name" value="RNA POLYMERASE I-SPECIFIC TRANSCRIPTION INITIATION FACTOR RRN6"/>
    <property type="match status" value="1"/>
</dbReference>
<reference evidence="3" key="2">
    <citation type="submission" date="2015-01" db="EMBL/GenBank/DDBJ databases">
        <title>Evolutionary Origins and Diversification of the Mycorrhizal Mutualists.</title>
        <authorList>
            <consortium name="DOE Joint Genome Institute"/>
            <consortium name="Mycorrhizal Genomics Consortium"/>
            <person name="Kohler A."/>
            <person name="Kuo A."/>
            <person name="Nagy L.G."/>
            <person name="Floudas D."/>
            <person name="Copeland A."/>
            <person name="Barry K.W."/>
            <person name="Cichocki N."/>
            <person name="Veneault-Fourrey C."/>
            <person name="LaButti K."/>
            <person name="Lindquist E.A."/>
            <person name="Lipzen A."/>
            <person name="Lundell T."/>
            <person name="Morin E."/>
            <person name="Murat C."/>
            <person name="Riley R."/>
            <person name="Ohm R."/>
            <person name="Sun H."/>
            <person name="Tunlid A."/>
            <person name="Henrissat B."/>
            <person name="Grigoriev I.V."/>
            <person name="Hibbett D.S."/>
            <person name="Martin F."/>
        </authorList>
    </citation>
    <scope>NUCLEOTIDE SEQUENCE [LARGE SCALE GENOMIC DNA]</scope>
    <source>
        <strain evidence="3">LaAM-08-1</strain>
    </source>
</reference>
<sequence>MDSWPSSSTFAPNLQNAKGKTKDKLSRRCYPNLESGMTGAITLVEHDGRLIWGSIFKELFADSSERRLRIGNPVTAFPPTRSGPPQIPRLTVLQHAEQGANFLRTFLPDVDIAAELIRDQITQETMLARQREDFDPYARNLISTLSLSHRGGYLAFPMGELRRELNLSSFVSSKKGIKIQPSVLPAHSFSTPIQHIVSPSRVITDAAPCLAVRTHGSTSILRLKSSDSPLENLGTLSRADMGNYEMMDMKLTGTPYEVITVNERGSLHQTNFLNGSKSSRVLYNSLGDSDIENPFWRIAISDKVSECAVLSSKDVEMLDTRSKSINKFFSIAGTHELFTSIEDISDDNILRLCSTKDVCWIDQRYPSKPLLSYRHCREFDRCFETWTISLDTPLTFLSSRKNGIVSVYDAGRSDDGLFRMASPPYSLVPGSGNWGRYAGQTFLQQPLTNATKPSLSLVRLSERGSIQCYDLFSDDQKESPVSVVPSSDLQANFSDFSKLPPDPGPLGVQEVNRVDLSPAYAGLFQLLSKNIELDEEEQHGAAAYALIERLPSYWQKEDVPFETMLTTYDIAFRTSAEPRQASRADFLAGCVLNCRRGYSALTEGRLPMVSLESGALWHHNIAPTLTCLDGTLVSNIGELEELLHQYDLADGTDRSSTSLRLESTAREQLILDMALSFDVFSSQSFSRSQDAGQALEVMTEALSLGDEPPPVSFGYLRPVQKEPVEGGPQDFSSPLGVCLLLKDWDIGSDPEKYVYLDVYEGSTNSQPVPRMTPTHPTEISATPQVSHVPPQILPSTSVFPPRNTVGFASQQNLGILTNSSWSQEMVASTQVLPGVYGGRPGKKKGGKKRVGGF</sequence>
<proteinExistence type="predicted"/>
<accession>A0A0C9X7P5</accession>
<dbReference type="PANTHER" id="PTHR28221">
    <property type="entry name" value="RNA POLYMERASE I-SPECIFIC TRANSCRIPTION INITIATION FACTOR RRN6"/>
    <property type="match status" value="1"/>
</dbReference>
<evidence type="ECO:0000313" key="3">
    <source>
        <dbReference type="Proteomes" id="UP000054477"/>
    </source>
</evidence>
<protein>
    <submittedName>
        <fullName evidence="2">Uncharacterized protein</fullName>
    </submittedName>
</protein>
<name>A0A0C9X7P5_9AGAR</name>
<evidence type="ECO:0000313" key="2">
    <source>
        <dbReference type="EMBL" id="KIK08255.1"/>
    </source>
</evidence>
<dbReference type="AlphaFoldDB" id="A0A0C9X7P5"/>
<feature type="region of interest" description="Disordered" evidence="1">
    <location>
        <begin position="1"/>
        <end position="25"/>
    </location>
</feature>
<dbReference type="Proteomes" id="UP000054477">
    <property type="component" value="Unassembled WGS sequence"/>
</dbReference>
<evidence type="ECO:0000256" key="1">
    <source>
        <dbReference type="SAM" id="MobiDB-lite"/>
    </source>
</evidence>
<dbReference type="InterPro" id="IPR019350">
    <property type="entry name" value="RNA_pol_I-sp_TIF_RRN6-like"/>
</dbReference>
<dbReference type="STRING" id="1095629.A0A0C9X7P5"/>
<feature type="compositionally biased region" description="Polar residues" evidence="1">
    <location>
        <begin position="1"/>
        <end position="18"/>
    </location>
</feature>
<gene>
    <name evidence="2" type="ORF">K443DRAFT_672750</name>
</gene>
<organism evidence="2 3">
    <name type="scientific">Laccaria amethystina LaAM-08-1</name>
    <dbReference type="NCBI Taxonomy" id="1095629"/>
    <lineage>
        <taxon>Eukaryota</taxon>
        <taxon>Fungi</taxon>
        <taxon>Dikarya</taxon>
        <taxon>Basidiomycota</taxon>
        <taxon>Agaricomycotina</taxon>
        <taxon>Agaricomycetes</taxon>
        <taxon>Agaricomycetidae</taxon>
        <taxon>Agaricales</taxon>
        <taxon>Agaricineae</taxon>
        <taxon>Hydnangiaceae</taxon>
        <taxon>Laccaria</taxon>
    </lineage>
</organism>
<dbReference type="EMBL" id="KN838543">
    <property type="protein sequence ID" value="KIK08255.1"/>
    <property type="molecule type" value="Genomic_DNA"/>
</dbReference>